<dbReference type="CDD" id="cd16018">
    <property type="entry name" value="Enpp"/>
    <property type="match status" value="1"/>
</dbReference>
<sequence length="432" mass="49363">MIKQQRLIVISMDAMVSEDLEYLKSLDSFRPFFREGSVISKMRSIYPTLTYPAHVSIMTGNYPNRHGVINNEVFEPGKKHLSWNWFGDVIKSPTIFEYAKNAGLKTASVFWPVTGNMKCIDYLINEYWTQFPGDTPEDAFRRSGSSEDVVREIVLPNLGMLEERKHPQADEFIVSCACCIIKKFKPHLLMIHPAHIDSFRHDTGLFSDKVFEGFRIADKWLGQIIEATREAGIIDETNFVVLSDHGQLEIRRFVHPNVLFLRKGWIKTDENGNLADWKVYSQSASLSAHVYLKNPSDTVLSKEVEEYLHFLCDERVYGFERVFTREEINEKEFLDGGFSFVLETDGYTAFGNSWTSPYVIPCDPGNYRFYHGAHGHLPDKGPQPPFMGIGPGFKKKVFLEQGQLVDEAPTFAKMLGVSMPDTDGKPMMEILI</sequence>
<dbReference type="EMBL" id="NIOJ01000018">
    <property type="protein sequence ID" value="PNT99520.1"/>
    <property type="molecule type" value="Genomic_DNA"/>
</dbReference>
<name>A0A2K2FFD6_9CLOT</name>
<gene>
    <name evidence="1" type="ORF">CDQ84_08650</name>
</gene>
<organism evidence="1 2">
    <name type="scientific">Clostridium thermosuccinogenes</name>
    <dbReference type="NCBI Taxonomy" id="84032"/>
    <lineage>
        <taxon>Bacteria</taxon>
        <taxon>Bacillati</taxon>
        <taxon>Bacillota</taxon>
        <taxon>Clostridia</taxon>
        <taxon>Eubacteriales</taxon>
        <taxon>Clostridiaceae</taxon>
        <taxon>Clostridium</taxon>
    </lineage>
</organism>
<evidence type="ECO:0000313" key="1">
    <source>
        <dbReference type="EMBL" id="PNT99520.1"/>
    </source>
</evidence>
<evidence type="ECO:0000313" key="2">
    <source>
        <dbReference type="Proteomes" id="UP000236151"/>
    </source>
</evidence>
<protein>
    <recommendedName>
        <fullName evidence="3">Alkaline phosphatase family protein</fullName>
    </recommendedName>
</protein>
<reference evidence="1 2" key="1">
    <citation type="submission" date="2017-06" db="EMBL/GenBank/DDBJ databases">
        <title>Investigating the central metabolism of Clostridium thermosuccinogenes.</title>
        <authorList>
            <person name="Koendjbiharie J.G."/>
            <person name="van Kranenburg R."/>
        </authorList>
    </citation>
    <scope>NUCLEOTIDE SEQUENCE [LARGE SCALE GENOMIC DNA]</scope>
    <source>
        <strain evidence="1 2">DSM 5806</strain>
    </source>
</reference>
<dbReference type="AlphaFoldDB" id="A0A2K2FFD6"/>
<dbReference type="OrthoDB" id="9779418at2"/>
<dbReference type="SUPFAM" id="SSF53649">
    <property type="entry name" value="Alkaline phosphatase-like"/>
    <property type="match status" value="1"/>
</dbReference>
<keyword evidence="2" id="KW-1185">Reference proteome</keyword>
<dbReference type="GO" id="GO:0016787">
    <property type="term" value="F:hydrolase activity"/>
    <property type="evidence" value="ECO:0007669"/>
    <property type="project" value="UniProtKB-ARBA"/>
</dbReference>
<evidence type="ECO:0008006" key="3">
    <source>
        <dbReference type="Google" id="ProtNLM"/>
    </source>
</evidence>
<dbReference type="Gene3D" id="3.40.720.10">
    <property type="entry name" value="Alkaline Phosphatase, subunit A"/>
    <property type="match status" value="1"/>
</dbReference>
<dbReference type="InterPro" id="IPR017850">
    <property type="entry name" value="Alkaline_phosphatase_core_sf"/>
</dbReference>
<dbReference type="PANTHER" id="PTHR10151:SF120">
    <property type="entry name" value="BIS(5'-ADENOSYL)-TRIPHOSPHATASE"/>
    <property type="match status" value="1"/>
</dbReference>
<dbReference type="PANTHER" id="PTHR10151">
    <property type="entry name" value="ECTONUCLEOTIDE PYROPHOSPHATASE/PHOSPHODIESTERASE"/>
    <property type="match status" value="1"/>
</dbReference>
<accession>A0A2K2FFD6</accession>
<dbReference type="Pfam" id="PF01663">
    <property type="entry name" value="Phosphodiest"/>
    <property type="match status" value="1"/>
</dbReference>
<dbReference type="RefSeq" id="WP_103081336.1">
    <property type="nucleotide sequence ID" value="NZ_CP021850.1"/>
</dbReference>
<dbReference type="KEGG" id="cthd:CDO33_14950"/>
<dbReference type="InterPro" id="IPR002591">
    <property type="entry name" value="Phosphodiest/P_Trfase"/>
</dbReference>
<comment type="caution">
    <text evidence="1">The sequence shown here is derived from an EMBL/GenBank/DDBJ whole genome shotgun (WGS) entry which is preliminary data.</text>
</comment>
<dbReference type="Proteomes" id="UP000236151">
    <property type="component" value="Unassembled WGS sequence"/>
</dbReference>
<proteinExistence type="predicted"/>